<dbReference type="EMBL" id="JAVIGA010000023">
    <property type="protein sequence ID" value="MDQ9128509.1"/>
    <property type="molecule type" value="Genomic_DNA"/>
</dbReference>
<dbReference type="RefSeq" id="WP_309048041.1">
    <property type="nucleotide sequence ID" value="NZ_JAVIGA010000023.1"/>
</dbReference>
<organism evidence="1 2">
    <name type="scientific">Serratia fonticola</name>
    <dbReference type="NCBI Taxonomy" id="47917"/>
    <lineage>
        <taxon>Bacteria</taxon>
        <taxon>Pseudomonadati</taxon>
        <taxon>Pseudomonadota</taxon>
        <taxon>Gammaproteobacteria</taxon>
        <taxon>Enterobacterales</taxon>
        <taxon>Yersiniaceae</taxon>
        <taxon>Serratia</taxon>
    </lineage>
</organism>
<dbReference type="Proteomes" id="UP001224622">
    <property type="component" value="Unassembled WGS sequence"/>
</dbReference>
<name>A0AAJ1YIK7_SERFO</name>
<accession>A0AAJ1YIK7</accession>
<evidence type="ECO:0000313" key="2">
    <source>
        <dbReference type="Proteomes" id="UP001224622"/>
    </source>
</evidence>
<dbReference type="InterPro" id="IPR009713">
    <property type="entry name" value="Uncharacterised_PsiA"/>
</dbReference>
<dbReference type="AlphaFoldDB" id="A0AAJ1YIK7"/>
<protein>
    <submittedName>
        <fullName evidence="1">Plasmid SOS inhibition protein A</fullName>
    </submittedName>
</protein>
<gene>
    <name evidence="1" type="ORF">RDT67_19000</name>
</gene>
<evidence type="ECO:0000313" key="1">
    <source>
        <dbReference type="EMBL" id="MDQ9128509.1"/>
    </source>
</evidence>
<sequence>MIPNHLALVPVNSYQLAAVKASIAVEDKIQRGKKLGQYPYARQLFGHLCGSQGKIRASDVRWAAGNYDPKVRNSGTKESYIRALDTLLASRGEICPHPLSTDQGHLYFPEVRYRLRERQYRKTHVKVTRQANHEDRQRQLKRRRYQVQIAQAGIELAFTTPSELTAWYKRQERMGVYDDDLVELVQAWGERFINLHSESFYCGQPLWVIVKDIGIELEGRNDIEQWLDELMLPNKLGGRR</sequence>
<proteinExistence type="predicted"/>
<dbReference type="Pfam" id="PF06952">
    <property type="entry name" value="PsiA"/>
    <property type="match status" value="1"/>
</dbReference>
<comment type="caution">
    <text evidence="1">The sequence shown here is derived from an EMBL/GenBank/DDBJ whole genome shotgun (WGS) entry which is preliminary data.</text>
</comment>
<reference evidence="1" key="1">
    <citation type="submission" date="2023-08" db="EMBL/GenBank/DDBJ databases">
        <title>The Comparative Genomic Analysis of Yersiniaceae from Polar Regions.</title>
        <authorList>
            <person name="Goncharov A."/>
            <person name="Aslanov B."/>
            <person name="Kolodzhieva V."/>
            <person name="Azarov D."/>
            <person name="Mochov A."/>
            <person name="Lebedeva E."/>
        </authorList>
    </citation>
    <scope>NUCLEOTIDE SEQUENCE</scope>
    <source>
        <strain evidence="1">Vf</strain>
    </source>
</reference>